<evidence type="ECO:0000313" key="5">
    <source>
        <dbReference type="Proteomes" id="UP000029643"/>
    </source>
</evidence>
<organism evidence="4 5">
    <name type="scientific">Algibacter lectus</name>
    <dbReference type="NCBI Taxonomy" id="221126"/>
    <lineage>
        <taxon>Bacteria</taxon>
        <taxon>Pseudomonadati</taxon>
        <taxon>Bacteroidota</taxon>
        <taxon>Flavobacteriia</taxon>
        <taxon>Flavobacteriales</taxon>
        <taxon>Flavobacteriaceae</taxon>
        <taxon>Algibacter</taxon>
    </lineage>
</organism>
<dbReference type="CDD" id="cd06830">
    <property type="entry name" value="PLPDE_III_ADC"/>
    <property type="match status" value="1"/>
</dbReference>
<proteinExistence type="predicted"/>
<dbReference type="PANTHER" id="PTHR43295:SF9">
    <property type="entry name" value="BIOSYNTHETIC ARGININE DECARBOXYLASE"/>
    <property type="match status" value="1"/>
</dbReference>
<dbReference type="Proteomes" id="UP000029643">
    <property type="component" value="Unassembled WGS sequence"/>
</dbReference>
<dbReference type="InterPro" id="IPR002985">
    <property type="entry name" value="Arg_decrbxlase"/>
</dbReference>
<keyword evidence="2" id="KW-0663">Pyridoxal phosphate</keyword>
<dbReference type="GO" id="GO:0006527">
    <property type="term" value="P:L-arginine catabolic process"/>
    <property type="evidence" value="ECO:0007669"/>
    <property type="project" value="InterPro"/>
</dbReference>
<dbReference type="EC" id="4.1.1.19" evidence="4"/>
<evidence type="ECO:0000256" key="1">
    <source>
        <dbReference type="ARBA" id="ARBA00001933"/>
    </source>
</evidence>
<feature type="domain" description="Orn/DAP/Arg decarboxylase 2 N-terminal" evidence="3">
    <location>
        <begin position="69"/>
        <end position="311"/>
    </location>
</feature>
<evidence type="ECO:0000256" key="2">
    <source>
        <dbReference type="ARBA" id="ARBA00022898"/>
    </source>
</evidence>
<dbReference type="EMBL" id="BBNU01000005">
    <property type="protein sequence ID" value="GAL79181.1"/>
    <property type="molecule type" value="Genomic_DNA"/>
</dbReference>
<evidence type="ECO:0000313" key="4">
    <source>
        <dbReference type="EMBL" id="GAL79181.1"/>
    </source>
</evidence>
<dbReference type="InterPro" id="IPR009006">
    <property type="entry name" value="Ala_racemase/Decarboxylase_C"/>
</dbReference>
<dbReference type="Gene3D" id="2.40.37.10">
    <property type="entry name" value="Lyase, Ornithine Decarboxylase, Chain A, domain 1"/>
    <property type="match status" value="1"/>
</dbReference>
<dbReference type="PANTHER" id="PTHR43295">
    <property type="entry name" value="ARGININE DECARBOXYLASE"/>
    <property type="match status" value="1"/>
</dbReference>
<comment type="cofactor">
    <cofactor evidence="1">
        <name>pyridoxal 5'-phosphate</name>
        <dbReference type="ChEBI" id="CHEBI:597326"/>
    </cofactor>
</comment>
<dbReference type="Pfam" id="PF02784">
    <property type="entry name" value="Orn_Arg_deC_N"/>
    <property type="match status" value="1"/>
</dbReference>
<accession>A0A090WQ81</accession>
<dbReference type="SUPFAM" id="SSF51419">
    <property type="entry name" value="PLP-binding barrel"/>
    <property type="match status" value="1"/>
</dbReference>
<reference evidence="4 5" key="1">
    <citation type="journal article" date="2014" name="Genome Announc.">
        <title>Draft Genome Sequences of Marine Flavobacterium Algibacter lectus Strains SS8 and NR4.</title>
        <authorList>
            <person name="Takatani N."/>
            <person name="Nakanishi M."/>
            <person name="Meirelles P."/>
            <person name="Mino S."/>
            <person name="Suda W."/>
            <person name="Oshima K."/>
            <person name="Hattori M."/>
            <person name="Ohkuma M."/>
            <person name="Hosokawa M."/>
            <person name="Miyashita K."/>
            <person name="Thompson F.L."/>
            <person name="Niwa A."/>
            <person name="Sawabe T."/>
            <person name="Sawabe T."/>
        </authorList>
    </citation>
    <scope>NUCLEOTIDE SEQUENCE [LARGE SCALE GENOMIC DNA]</scope>
    <source>
        <strain evidence="5">JCM19274</strain>
    </source>
</reference>
<dbReference type="InterPro" id="IPR022644">
    <property type="entry name" value="De-COase2_N"/>
</dbReference>
<dbReference type="GO" id="GO:0008295">
    <property type="term" value="P:spermidine biosynthetic process"/>
    <property type="evidence" value="ECO:0007669"/>
    <property type="project" value="InterPro"/>
</dbReference>
<evidence type="ECO:0000259" key="3">
    <source>
        <dbReference type="Pfam" id="PF02784"/>
    </source>
</evidence>
<dbReference type="GO" id="GO:0008792">
    <property type="term" value="F:arginine decarboxylase activity"/>
    <property type="evidence" value="ECO:0007669"/>
    <property type="project" value="UniProtKB-EC"/>
</dbReference>
<name>A0A090WQ81_9FLAO</name>
<protein>
    <submittedName>
        <fullName evidence="4">Biosynthetic arginine decarboxylase</fullName>
        <ecNumber evidence="4">4.1.1.19</ecNumber>
    </submittedName>
</protein>
<comment type="caution">
    <text evidence="4">The sequence shown here is derived from an EMBL/GenBank/DDBJ whole genome shotgun (WGS) entry which is preliminary data.</text>
</comment>
<dbReference type="AlphaFoldDB" id="A0A090WQ81"/>
<keyword evidence="4" id="KW-0456">Lyase</keyword>
<dbReference type="STRING" id="221126.SAMN04489722_108134"/>
<dbReference type="RefSeq" id="WP_042497019.1">
    <property type="nucleotide sequence ID" value="NZ_BBNU01000005.1"/>
</dbReference>
<dbReference type="SUPFAM" id="SSF50621">
    <property type="entry name" value="Alanine racemase C-terminal domain-like"/>
    <property type="match status" value="1"/>
</dbReference>
<sequence length="465" mass="53838">MNTKYIDLINQTYDFPQEEFALENKTLQFHGVDLMELVETYGAPLKFTYLPQISNNINRAKKWFADAIEKNDYKGKYNYCYCTKSSHFKHVLNEALKNDIHIETSSAFDIDIVENLKKEGKITDDTFVISNGFKRAQYVTNIARLINNGHRNAIPVIDNYEEIELLSNEIDGDFNVGIRIASEEEPKFEFYTSRLGIGYKNIVPFYKSQIQNNEKVNLKMLHFFINTGIRDNAYYWNELTKCLKVYTNLKKICPSLDSLNIGGGFPIKNSLVFDYDYAYMVEEIVNQIKIVCEEEGVDVPNIFTEFGSFTVGESGGAVYEVLYQKQQNDREKWNMINSSFITTLPDTWAINKRFVMLPLNRWNDSYERVLLGGLTCDSDDYYNSEQHMNAIYLPKYDKDKPLYIGFFNTGAYQETIGGFGGLQHCLIPSPKHILIDRDEDGNITKKIFSEQQKSEDLLKILGYEQ</sequence>
<dbReference type="Gene3D" id="3.20.20.10">
    <property type="entry name" value="Alanine racemase"/>
    <property type="match status" value="1"/>
</dbReference>
<dbReference type="InterPro" id="IPR029066">
    <property type="entry name" value="PLP-binding_barrel"/>
</dbReference>
<gene>
    <name evidence="4" type="ORF">JCM19274_4266</name>
</gene>